<comment type="caution">
    <text evidence="6">The sequence shown here is derived from an EMBL/GenBank/DDBJ whole genome shotgun (WGS) entry which is preliminary data.</text>
</comment>
<evidence type="ECO:0000259" key="5">
    <source>
        <dbReference type="PROSITE" id="PS50932"/>
    </source>
</evidence>
<keyword evidence="3" id="KW-0238">DNA-binding</keyword>
<feature type="domain" description="HTH lacI-type" evidence="5">
    <location>
        <begin position="2"/>
        <end position="56"/>
    </location>
</feature>
<organism evidence="6 7">
    <name type="scientific">Actibacterium pelagium</name>
    <dbReference type="NCBI Taxonomy" id="2029103"/>
    <lineage>
        <taxon>Bacteria</taxon>
        <taxon>Pseudomonadati</taxon>
        <taxon>Pseudomonadota</taxon>
        <taxon>Alphaproteobacteria</taxon>
        <taxon>Rhodobacterales</taxon>
        <taxon>Roseobacteraceae</taxon>
        <taxon>Actibacterium</taxon>
    </lineage>
</organism>
<dbReference type="Pfam" id="PF00532">
    <property type="entry name" value="Peripla_BP_1"/>
    <property type="match status" value="1"/>
</dbReference>
<dbReference type="InterPro" id="IPR028082">
    <property type="entry name" value="Peripla_BP_I"/>
</dbReference>
<dbReference type="GO" id="GO:0003700">
    <property type="term" value="F:DNA-binding transcription factor activity"/>
    <property type="evidence" value="ECO:0007669"/>
    <property type="project" value="TreeGrafter"/>
</dbReference>
<dbReference type="PANTHER" id="PTHR30146">
    <property type="entry name" value="LACI-RELATED TRANSCRIPTIONAL REPRESSOR"/>
    <property type="match status" value="1"/>
</dbReference>
<evidence type="ECO:0000313" key="6">
    <source>
        <dbReference type="EMBL" id="GGE61763.1"/>
    </source>
</evidence>
<evidence type="ECO:0000256" key="4">
    <source>
        <dbReference type="ARBA" id="ARBA00023163"/>
    </source>
</evidence>
<keyword evidence="4" id="KW-0804">Transcription</keyword>
<keyword evidence="1" id="KW-0678">Repressor</keyword>
<dbReference type="SUPFAM" id="SSF53822">
    <property type="entry name" value="Periplasmic binding protein-like I"/>
    <property type="match status" value="1"/>
</dbReference>
<reference evidence="6" key="1">
    <citation type="journal article" date="2014" name="Int. J. Syst. Evol. Microbiol.">
        <title>Complete genome sequence of Corynebacterium casei LMG S-19264T (=DSM 44701T), isolated from a smear-ripened cheese.</title>
        <authorList>
            <consortium name="US DOE Joint Genome Institute (JGI-PGF)"/>
            <person name="Walter F."/>
            <person name="Albersmeier A."/>
            <person name="Kalinowski J."/>
            <person name="Ruckert C."/>
        </authorList>
    </citation>
    <scope>NUCLEOTIDE SEQUENCE</scope>
    <source>
        <strain evidence="6">CGMCC 1.16012</strain>
    </source>
</reference>
<proteinExistence type="predicted"/>
<dbReference type="OrthoDB" id="234496at2"/>
<accession>A0A917ANB1</accession>
<dbReference type="AlphaFoldDB" id="A0A917ANB1"/>
<dbReference type="Gene3D" id="3.40.50.2300">
    <property type="match status" value="2"/>
</dbReference>
<dbReference type="Proteomes" id="UP000606730">
    <property type="component" value="Unassembled WGS sequence"/>
</dbReference>
<gene>
    <name evidence="6" type="ORF">GCM10011517_31730</name>
</gene>
<dbReference type="Pfam" id="PF00356">
    <property type="entry name" value="LacI"/>
    <property type="match status" value="1"/>
</dbReference>
<evidence type="ECO:0000256" key="1">
    <source>
        <dbReference type="ARBA" id="ARBA00022491"/>
    </source>
</evidence>
<keyword evidence="2" id="KW-0805">Transcription regulation</keyword>
<reference evidence="6" key="2">
    <citation type="submission" date="2020-09" db="EMBL/GenBank/DDBJ databases">
        <authorList>
            <person name="Sun Q."/>
            <person name="Zhou Y."/>
        </authorList>
    </citation>
    <scope>NUCLEOTIDE SEQUENCE</scope>
    <source>
        <strain evidence="6">CGMCC 1.16012</strain>
    </source>
</reference>
<dbReference type="InterPro" id="IPR001761">
    <property type="entry name" value="Peripla_BP/Lac1_sug-bd_dom"/>
</dbReference>
<dbReference type="InterPro" id="IPR010982">
    <property type="entry name" value="Lambda_DNA-bd_dom_sf"/>
</dbReference>
<dbReference type="PANTHER" id="PTHR30146:SF148">
    <property type="entry name" value="HTH-TYPE TRANSCRIPTIONAL REPRESSOR PURR-RELATED"/>
    <property type="match status" value="1"/>
</dbReference>
<dbReference type="InterPro" id="IPR000843">
    <property type="entry name" value="HTH_LacI"/>
</dbReference>
<dbReference type="RefSeq" id="WP_095595355.1">
    <property type="nucleotide sequence ID" value="NZ_BMKN01000003.1"/>
</dbReference>
<name>A0A917ANB1_9RHOB</name>
<dbReference type="PROSITE" id="PS50932">
    <property type="entry name" value="HTH_LACI_2"/>
    <property type="match status" value="1"/>
</dbReference>
<evidence type="ECO:0000256" key="3">
    <source>
        <dbReference type="ARBA" id="ARBA00023125"/>
    </source>
</evidence>
<evidence type="ECO:0000313" key="7">
    <source>
        <dbReference type="Proteomes" id="UP000606730"/>
    </source>
</evidence>
<protein>
    <submittedName>
        <fullName evidence="6">Alanine racemase</fullName>
    </submittedName>
</protein>
<dbReference type="SMART" id="SM00354">
    <property type="entry name" value="HTH_LACI"/>
    <property type="match status" value="1"/>
</dbReference>
<dbReference type="SUPFAM" id="SSF47413">
    <property type="entry name" value="lambda repressor-like DNA-binding domains"/>
    <property type="match status" value="1"/>
</dbReference>
<evidence type="ECO:0000256" key="2">
    <source>
        <dbReference type="ARBA" id="ARBA00023015"/>
    </source>
</evidence>
<dbReference type="Gene3D" id="1.10.260.40">
    <property type="entry name" value="lambda repressor-like DNA-binding domains"/>
    <property type="match status" value="1"/>
</dbReference>
<dbReference type="GO" id="GO:0000976">
    <property type="term" value="F:transcription cis-regulatory region binding"/>
    <property type="evidence" value="ECO:0007669"/>
    <property type="project" value="TreeGrafter"/>
</dbReference>
<keyword evidence="7" id="KW-1185">Reference proteome</keyword>
<dbReference type="CDD" id="cd06288">
    <property type="entry name" value="PBP1_sucrose_transcription_regulator"/>
    <property type="match status" value="1"/>
</dbReference>
<sequence>MTTQRHIAKLAKTSLKTVSRVINKDPLVNEKTRKRVEKIIADVGYQPSQAARMVRSQTSNIVGFVADRVATTPSSIDLIRGAQDEAWDRGKHMMLFNIEEGKDSATLAAQQLSAFRAEAIIHAAVFHQKVSVAAGDIPYVLLNCFEEETRFPTVVPDDARLAYDLTERVLSAGYCRPLFLNLASNIVASGLRARGFVEAGEVRGIDLFDRVVEAAVPDAEGISYLTDQILPAAMKSDNPPDVIVCGQDLMAIGVYSILQGLGLKIGQDVAVVSFDNLMPLAELMVPGLTTVELPYYDMGRAAMALAIDGQEEPRIHRLHGRIAERQSL</sequence>
<dbReference type="CDD" id="cd01392">
    <property type="entry name" value="HTH_LacI"/>
    <property type="match status" value="1"/>
</dbReference>
<dbReference type="EMBL" id="BMKN01000003">
    <property type="protein sequence ID" value="GGE61763.1"/>
    <property type="molecule type" value="Genomic_DNA"/>
</dbReference>